<reference evidence="2 3" key="1">
    <citation type="journal article" date="2018" name="IMA Fungus">
        <title>IMA Genome-F 9: Draft genome sequence of Annulohypoxylon stygium, Aspergillus mulundensis, Berkeleyomyces basicola (syn. Thielaviopsis basicola), Ceratocystis smalleyi, two Cercospora beticola strains, Coleophoma cylindrospora, Fusarium fracticaudum, Phialophora cf. hyalina, and Morchella septimelata.</title>
        <authorList>
            <person name="Wingfield B.D."/>
            <person name="Bills G.F."/>
            <person name="Dong Y."/>
            <person name="Huang W."/>
            <person name="Nel W.J."/>
            <person name="Swalarsk-Parry B.S."/>
            <person name="Vaghefi N."/>
            <person name="Wilken P.M."/>
            <person name="An Z."/>
            <person name="de Beer Z.W."/>
            <person name="De Vos L."/>
            <person name="Chen L."/>
            <person name="Duong T.A."/>
            <person name="Gao Y."/>
            <person name="Hammerbacher A."/>
            <person name="Kikkert J.R."/>
            <person name="Li Y."/>
            <person name="Li H."/>
            <person name="Li K."/>
            <person name="Li Q."/>
            <person name="Liu X."/>
            <person name="Ma X."/>
            <person name="Naidoo K."/>
            <person name="Pethybridge S.J."/>
            <person name="Sun J."/>
            <person name="Steenkamp E.T."/>
            <person name="van der Nest M.A."/>
            <person name="van Wyk S."/>
            <person name="Wingfield M.J."/>
            <person name="Xiong C."/>
            <person name="Yue Q."/>
            <person name="Zhang X."/>
        </authorList>
    </citation>
    <scope>NUCLEOTIDE SEQUENCE [LARGE SCALE GENOMIC DNA]</scope>
    <source>
        <strain evidence="2 3">BP6252</strain>
    </source>
</reference>
<dbReference type="EMBL" id="PDLM01000002">
    <property type="protein sequence ID" value="RDW84903.1"/>
    <property type="molecule type" value="Genomic_DNA"/>
</dbReference>
<keyword evidence="1" id="KW-0732">Signal</keyword>
<feature type="signal peptide" evidence="1">
    <location>
        <begin position="1"/>
        <end position="17"/>
    </location>
</feature>
<name>A0A3D8SF34_9HELO</name>
<feature type="chain" id="PRO_5017584048" description="Hydrophobin" evidence="1">
    <location>
        <begin position="18"/>
        <end position="108"/>
    </location>
</feature>
<evidence type="ECO:0000313" key="3">
    <source>
        <dbReference type="Proteomes" id="UP000256645"/>
    </source>
</evidence>
<dbReference type="OrthoDB" id="10382378at2759"/>
<evidence type="ECO:0008006" key="4">
    <source>
        <dbReference type="Google" id="ProtNLM"/>
    </source>
</evidence>
<dbReference type="Proteomes" id="UP000256645">
    <property type="component" value="Unassembled WGS sequence"/>
</dbReference>
<sequence length="108" mass="11170">MQSFLIFLVATSALVAAGPLPAATMPSCGSNKLLCCNGTAYLKTSPIPKVTDTAFTNDGTGAQVLGGVMENNCINYDAKNGICQKSNNLYCCDGFAGSEATFCTNPTQ</sequence>
<dbReference type="AlphaFoldDB" id="A0A3D8SF34"/>
<evidence type="ECO:0000256" key="1">
    <source>
        <dbReference type="SAM" id="SignalP"/>
    </source>
</evidence>
<keyword evidence="3" id="KW-1185">Reference proteome</keyword>
<gene>
    <name evidence="2" type="ORF">BP6252_02493</name>
</gene>
<accession>A0A3D8SF34</accession>
<protein>
    <recommendedName>
        <fullName evidence="4">Hydrophobin</fullName>
    </recommendedName>
</protein>
<evidence type="ECO:0000313" key="2">
    <source>
        <dbReference type="EMBL" id="RDW84903.1"/>
    </source>
</evidence>
<proteinExistence type="predicted"/>
<comment type="caution">
    <text evidence="2">The sequence shown here is derived from an EMBL/GenBank/DDBJ whole genome shotgun (WGS) entry which is preliminary data.</text>
</comment>
<organism evidence="2 3">
    <name type="scientific">Coleophoma cylindrospora</name>
    <dbReference type="NCBI Taxonomy" id="1849047"/>
    <lineage>
        <taxon>Eukaryota</taxon>
        <taxon>Fungi</taxon>
        <taxon>Dikarya</taxon>
        <taxon>Ascomycota</taxon>
        <taxon>Pezizomycotina</taxon>
        <taxon>Leotiomycetes</taxon>
        <taxon>Helotiales</taxon>
        <taxon>Dermateaceae</taxon>
        <taxon>Coleophoma</taxon>
    </lineage>
</organism>